<dbReference type="RefSeq" id="WP_379481980.1">
    <property type="nucleotide sequence ID" value="NZ_JBHLTL010000011.1"/>
</dbReference>
<evidence type="ECO:0000313" key="3">
    <source>
        <dbReference type="Proteomes" id="UP001589943"/>
    </source>
</evidence>
<organism evidence="2 3">
    <name type="scientific">Novosphingobium aquiterrae</name>
    <dbReference type="NCBI Taxonomy" id="624388"/>
    <lineage>
        <taxon>Bacteria</taxon>
        <taxon>Pseudomonadati</taxon>
        <taxon>Pseudomonadota</taxon>
        <taxon>Alphaproteobacteria</taxon>
        <taxon>Sphingomonadales</taxon>
        <taxon>Sphingomonadaceae</taxon>
        <taxon>Novosphingobium</taxon>
    </lineage>
</organism>
<proteinExistence type="predicted"/>
<protein>
    <submittedName>
        <fullName evidence="2">Tetratricopeptide repeat protein</fullName>
    </submittedName>
</protein>
<comment type="caution">
    <text evidence="2">The sequence shown here is derived from an EMBL/GenBank/DDBJ whole genome shotgun (WGS) entry which is preliminary data.</text>
</comment>
<evidence type="ECO:0000259" key="1">
    <source>
        <dbReference type="Pfam" id="PF09976"/>
    </source>
</evidence>
<dbReference type="InterPro" id="IPR018704">
    <property type="entry name" value="SecYEG/CpoB_TPR"/>
</dbReference>
<dbReference type="EMBL" id="JBHLTL010000011">
    <property type="protein sequence ID" value="MFC0590525.1"/>
    <property type="molecule type" value="Genomic_DNA"/>
</dbReference>
<sequence length="254" mass="26499">MALPPDSPKKSPLDDRLAAQQDGFLREVDEALREDQMVGAFKRYGRTVGTAIAVGLLGLAGYLYWDHSQKQAAAERSERMILALEKAQAGPSSAQAALGDFDALAKDGSTGSKAAAALTAAAIRQQQGKTDEAAKAYAAIAADNSAPQPYRDLATLRDVAMRFDAMPPQQVVDRLKALAVPGNAWFGSAGELSGLAYLKLNKPDQAGPLFAAIAKDKTVPQSLRARASLLAGQLGFEAPEAPTPAAASAAPQAN</sequence>
<dbReference type="Pfam" id="PF09976">
    <property type="entry name" value="TPR_21"/>
    <property type="match status" value="1"/>
</dbReference>
<gene>
    <name evidence="2" type="ORF">ACFFF7_14030</name>
</gene>
<feature type="domain" description="Ancillary SecYEG translocon subunit/Cell division coordinator CpoB TPR" evidence="1">
    <location>
        <begin position="41"/>
        <end position="207"/>
    </location>
</feature>
<reference evidence="2 3" key="1">
    <citation type="submission" date="2024-09" db="EMBL/GenBank/DDBJ databases">
        <authorList>
            <person name="Sun Q."/>
            <person name="Mori K."/>
        </authorList>
    </citation>
    <scope>NUCLEOTIDE SEQUENCE [LARGE SCALE GENOMIC DNA]</scope>
    <source>
        <strain evidence="2 3">NCAIM B.02537</strain>
    </source>
</reference>
<name>A0ABV6PL08_9SPHN</name>
<evidence type="ECO:0000313" key="2">
    <source>
        <dbReference type="EMBL" id="MFC0590525.1"/>
    </source>
</evidence>
<keyword evidence="3" id="KW-1185">Reference proteome</keyword>
<dbReference type="Proteomes" id="UP001589943">
    <property type="component" value="Unassembled WGS sequence"/>
</dbReference>
<accession>A0ABV6PL08</accession>